<dbReference type="EMBL" id="HACG01009551">
    <property type="protein sequence ID" value="CEK56416.1"/>
    <property type="molecule type" value="Transcribed_RNA"/>
</dbReference>
<proteinExistence type="predicted"/>
<dbReference type="AlphaFoldDB" id="A0A0B6YKW0"/>
<gene>
    <name evidence="1" type="primary">ORF27597</name>
</gene>
<sequence>MEKKQTTASMTLAGDSFIAVKKLSSCARKIRFVSAHAKIYMHSSDNDRMNK</sequence>
<accession>A0A0B6YKW0</accession>
<name>A0A0B6YKW0_9EUPU</name>
<evidence type="ECO:0000313" key="1">
    <source>
        <dbReference type="EMBL" id="CEK56416.1"/>
    </source>
</evidence>
<organism evidence="1">
    <name type="scientific">Arion vulgaris</name>
    <dbReference type="NCBI Taxonomy" id="1028688"/>
    <lineage>
        <taxon>Eukaryota</taxon>
        <taxon>Metazoa</taxon>
        <taxon>Spiralia</taxon>
        <taxon>Lophotrochozoa</taxon>
        <taxon>Mollusca</taxon>
        <taxon>Gastropoda</taxon>
        <taxon>Heterobranchia</taxon>
        <taxon>Euthyneura</taxon>
        <taxon>Panpulmonata</taxon>
        <taxon>Eupulmonata</taxon>
        <taxon>Stylommatophora</taxon>
        <taxon>Helicina</taxon>
        <taxon>Arionoidea</taxon>
        <taxon>Arionidae</taxon>
        <taxon>Arion</taxon>
    </lineage>
</organism>
<reference evidence="1" key="1">
    <citation type="submission" date="2014-12" db="EMBL/GenBank/DDBJ databases">
        <title>Insight into the proteome of Arion vulgaris.</title>
        <authorList>
            <person name="Aradska J."/>
            <person name="Bulat T."/>
            <person name="Smidak R."/>
            <person name="Sarate P."/>
            <person name="Gangsoo J."/>
            <person name="Sialana F."/>
            <person name="Bilban M."/>
            <person name="Lubec G."/>
        </authorList>
    </citation>
    <scope>NUCLEOTIDE SEQUENCE</scope>
    <source>
        <tissue evidence="1">Skin</tissue>
    </source>
</reference>
<protein>
    <submittedName>
        <fullName evidence="1">Uncharacterized protein</fullName>
    </submittedName>
</protein>